<name>A0A9P4K9S2_9PLEO</name>
<dbReference type="AlphaFoldDB" id="A0A9P4K9S2"/>
<dbReference type="EMBL" id="ML986616">
    <property type="protein sequence ID" value="KAF2264351.1"/>
    <property type="molecule type" value="Genomic_DNA"/>
</dbReference>
<comment type="caution">
    <text evidence="2">The sequence shown here is derived from an EMBL/GenBank/DDBJ whole genome shotgun (WGS) entry which is preliminary data.</text>
</comment>
<proteinExistence type="predicted"/>
<feature type="transmembrane region" description="Helical" evidence="1">
    <location>
        <begin position="228"/>
        <end position="247"/>
    </location>
</feature>
<evidence type="ECO:0000313" key="2">
    <source>
        <dbReference type="EMBL" id="KAF2264351.1"/>
    </source>
</evidence>
<protein>
    <submittedName>
        <fullName evidence="2">Uncharacterized protein</fullName>
    </submittedName>
</protein>
<keyword evidence="3" id="KW-1185">Reference proteome</keyword>
<organism evidence="2 3">
    <name type="scientific">Lojkania enalia</name>
    <dbReference type="NCBI Taxonomy" id="147567"/>
    <lineage>
        <taxon>Eukaryota</taxon>
        <taxon>Fungi</taxon>
        <taxon>Dikarya</taxon>
        <taxon>Ascomycota</taxon>
        <taxon>Pezizomycotina</taxon>
        <taxon>Dothideomycetes</taxon>
        <taxon>Pleosporomycetidae</taxon>
        <taxon>Pleosporales</taxon>
        <taxon>Pleosporales incertae sedis</taxon>
        <taxon>Lojkania</taxon>
    </lineage>
</organism>
<accession>A0A9P4K9S2</accession>
<dbReference type="Proteomes" id="UP000800093">
    <property type="component" value="Unassembled WGS sequence"/>
</dbReference>
<keyword evidence="1" id="KW-1133">Transmembrane helix</keyword>
<keyword evidence="1" id="KW-0812">Transmembrane</keyword>
<keyword evidence="1" id="KW-0472">Membrane</keyword>
<evidence type="ECO:0000313" key="3">
    <source>
        <dbReference type="Proteomes" id="UP000800093"/>
    </source>
</evidence>
<evidence type="ECO:0000256" key="1">
    <source>
        <dbReference type="SAM" id="Phobius"/>
    </source>
</evidence>
<sequence length="754" mass="85931">MATGFQATVELTRIFPVEKGVQKVFESALQIVRNFRNSGSDILVEEDLSSAFGRVEIADDLENKFREAIKNKFPTNSKSDVSTYVKPLYRGSAVGLDHQVSETIIRAIPKEQKTYLSTVIQLSFLGWVHNRTYLAAAIEQAMQKRIENGLVDAINPGFDGIFKTLEACSTQTASFPWDQYIQYVVAEIRKSIPSFKYEKRFTAVTANTLFAGIDCFPRLQRFPEEYKMVVKGLQGFITIIIWAWFLLGLTIEIVGTPVGNIRFGPPQVTHVFISWDSGLNVPEIELLDSNKEPVFKTVPADDSSEVDLLSASAERAILKDYCMTKIRREFDLKKAVEDELVKTILALSLIVSKKIQRVREVRSTSRSDSGNRQLNECPVDLEESRIFSSAGVLFPDVKIDKLEIAAMVRRMRGTTFQPNMFPPPLDKYVACFDMRKMRDIERIIQSLVSLTLLFAHVRKIEKCANIPLILTDSRGFVRLTINEMLANEEKVDIEESTLFHQLSFLLIGGHFGREDRDSGSMYFAVSDFGWSIYLDTVGEKDPEEVRPELLHLEEGVWIMNNTFRRKLRIRDANHARHWDPSSVSQMVVIDRGEMYIPRCVTTVLERKDYCCDRDKELLIGLKFVVDESAITQRADSAPRFELYSSFRFMHQTLWTGVKLTKSCSHDEEDTRERRLPMNTVTVGGLGEGFQFEQETPERLCIALVHGDSRSRWLSVLPGGNRQIMLRRRYQTCVDCAVQQAACLDEEASAPLVKH</sequence>
<dbReference type="OrthoDB" id="3800914at2759"/>
<gene>
    <name evidence="2" type="ORF">CC78DRAFT_568300</name>
</gene>
<reference evidence="3" key="1">
    <citation type="journal article" date="2020" name="Stud. Mycol.">
        <title>101 Dothideomycetes genomes: A test case for predicting lifestyles and emergence of pathogens.</title>
        <authorList>
            <person name="Haridas S."/>
            <person name="Albert R."/>
            <person name="Binder M."/>
            <person name="Bloem J."/>
            <person name="LaButti K."/>
            <person name="Salamov A."/>
            <person name="Andreopoulos B."/>
            <person name="Baker S."/>
            <person name="Barry K."/>
            <person name="Bills G."/>
            <person name="Bluhm B."/>
            <person name="Cannon C."/>
            <person name="Castanera R."/>
            <person name="Culley D."/>
            <person name="Daum C."/>
            <person name="Ezra D."/>
            <person name="Gonzalez J."/>
            <person name="Henrissat B."/>
            <person name="Kuo A."/>
            <person name="Liang C."/>
            <person name="Lipzen A."/>
            <person name="Lutzoni F."/>
            <person name="Magnuson J."/>
            <person name="Mondo S."/>
            <person name="Nolan M."/>
            <person name="Ohm R."/>
            <person name="Pangilinan J."/>
            <person name="Park H.-J."/>
            <person name="Ramirez L."/>
            <person name="Alfaro M."/>
            <person name="Sun H."/>
            <person name="Tritt A."/>
            <person name="Yoshinaga Y."/>
            <person name="Zwiers L.-H."/>
            <person name="Turgeon B."/>
            <person name="Goodwin S."/>
            <person name="Spatafora J."/>
            <person name="Crous P."/>
            <person name="Grigoriev I."/>
        </authorList>
    </citation>
    <scope>NUCLEOTIDE SEQUENCE [LARGE SCALE GENOMIC DNA]</scope>
    <source>
        <strain evidence="3">CBS 304.66</strain>
    </source>
</reference>